<feature type="compositionally biased region" description="Low complexity" evidence="1">
    <location>
        <begin position="782"/>
        <end position="791"/>
    </location>
</feature>
<feature type="compositionally biased region" description="Polar residues" evidence="1">
    <location>
        <begin position="69"/>
        <end position="79"/>
    </location>
</feature>
<dbReference type="AlphaFoldDB" id="A0A0D1Z2P4"/>
<accession>A0A0D1Z2P4</accession>
<dbReference type="PANTHER" id="PTHR23172">
    <property type="entry name" value="AUXILIN/CYCLIN G-ASSOCIATED KINASE-RELATED"/>
    <property type="match status" value="1"/>
</dbReference>
<feature type="domain" description="UBA" evidence="2">
    <location>
        <begin position="297"/>
        <end position="339"/>
    </location>
</feature>
<dbReference type="PROSITE" id="PS50030">
    <property type="entry name" value="UBA"/>
    <property type="match status" value="1"/>
</dbReference>
<organism evidence="3 4">
    <name type="scientific">Verruconis gallopava</name>
    <dbReference type="NCBI Taxonomy" id="253628"/>
    <lineage>
        <taxon>Eukaryota</taxon>
        <taxon>Fungi</taxon>
        <taxon>Dikarya</taxon>
        <taxon>Ascomycota</taxon>
        <taxon>Pezizomycotina</taxon>
        <taxon>Dothideomycetes</taxon>
        <taxon>Pleosporomycetidae</taxon>
        <taxon>Venturiales</taxon>
        <taxon>Sympoventuriaceae</taxon>
        <taxon>Verruconis</taxon>
    </lineage>
</organism>
<feature type="compositionally biased region" description="Polar residues" evidence="1">
    <location>
        <begin position="460"/>
        <end position="473"/>
    </location>
</feature>
<dbReference type="Gene3D" id="1.10.8.10">
    <property type="entry name" value="DNA helicase RuvA subunit, C-terminal domain"/>
    <property type="match status" value="1"/>
</dbReference>
<feature type="compositionally biased region" description="Low complexity" evidence="1">
    <location>
        <begin position="17"/>
        <end position="42"/>
    </location>
</feature>
<dbReference type="FunFam" id="1.10.287.110:FF:000002">
    <property type="entry name" value="putative tyrosine-protein phosphatase auxilin isoform X2"/>
    <property type="match status" value="1"/>
</dbReference>
<dbReference type="SUPFAM" id="SSF46565">
    <property type="entry name" value="Chaperone J-domain"/>
    <property type="match status" value="1"/>
</dbReference>
<dbReference type="PANTHER" id="PTHR23172:SF19">
    <property type="entry name" value="J DOMAIN-CONTAINING PROTEIN"/>
    <property type="match status" value="1"/>
</dbReference>
<feature type="compositionally biased region" description="Polar residues" evidence="1">
    <location>
        <begin position="637"/>
        <end position="646"/>
    </location>
</feature>
<feature type="region of interest" description="Disordered" evidence="1">
    <location>
        <begin position="782"/>
        <end position="822"/>
    </location>
</feature>
<dbReference type="InterPro" id="IPR009060">
    <property type="entry name" value="UBA-like_sf"/>
</dbReference>
<dbReference type="Gene3D" id="1.25.40.10">
    <property type="entry name" value="Tetratricopeptide repeat domain"/>
    <property type="match status" value="1"/>
</dbReference>
<dbReference type="SUPFAM" id="SSF46934">
    <property type="entry name" value="UBA-like"/>
    <property type="match status" value="1"/>
</dbReference>
<dbReference type="GeneID" id="27310062"/>
<feature type="compositionally biased region" description="Polar residues" evidence="1">
    <location>
        <begin position="43"/>
        <end position="59"/>
    </location>
</feature>
<feature type="compositionally biased region" description="Basic and acidic residues" evidence="1">
    <location>
        <begin position="382"/>
        <end position="392"/>
    </location>
</feature>
<evidence type="ECO:0000313" key="4">
    <source>
        <dbReference type="Proteomes" id="UP000053259"/>
    </source>
</evidence>
<dbReference type="GO" id="GO:0072318">
    <property type="term" value="P:clathrin coat disassembly"/>
    <property type="evidence" value="ECO:0007669"/>
    <property type="project" value="TreeGrafter"/>
</dbReference>
<feature type="compositionally biased region" description="Basic and acidic residues" evidence="1">
    <location>
        <begin position="98"/>
        <end position="118"/>
    </location>
</feature>
<feature type="compositionally biased region" description="Polar residues" evidence="1">
    <location>
        <begin position="139"/>
        <end position="153"/>
    </location>
</feature>
<feature type="compositionally biased region" description="Pro residues" evidence="1">
    <location>
        <begin position="614"/>
        <end position="631"/>
    </location>
</feature>
<reference evidence="3 4" key="1">
    <citation type="submission" date="2015-01" db="EMBL/GenBank/DDBJ databases">
        <title>The Genome Sequence of Ochroconis gallopava CBS43764.</title>
        <authorList>
            <consortium name="The Broad Institute Genomics Platform"/>
            <person name="Cuomo C."/>
            <person name="de Hoog S."/>
            <person name="Gorbushina A."/>
            <person name="Stielow B."/>
            <person name="Teixiera M."/>
            <person name="Abouelleil A."/>
            <person name="Chapman S.B."/>
            <person name="Priest M."/>
            <person name="Young S.K."/>
            <person name="Wortman J."/>
            <person name="Nusbaum C."/>
            <person name="Birren B."/>
        </authorList>
    </citation>
    <scope>NUCLEOTIDE SEQUENCE [LARGE SCALE GENOMIC DNA]</scope>
    <source>
        <strain evidence="3 4">CBS 43764</strain>
    </source>
</reference>
<proteinExistence type="predicted"/>
<keyword evidence="4" id="KW-1185">Reference proteome</keyword>
<dbReference type="EMBL" id="KN847533">
    <property type="protein sequence ID" value="KIW07232.1"/>
    <property type="molecule type" value="Genomic_DNA"/>
</dbReference>
<dbReference type="InterPro" id="IPR015940">
    <property type="entry name" value="UBA"/>
</dbReference>
<evidence type="ECO:0000313" key="3">
    <source>
        <dbReference type="EMBL" id="KIW07232.1"/>
    </source>
</evidence>
<feature type="region of interest" description="Disordered" evidence="1">
    <location>
        <begin position="425"/>
        <end position="650"/>
    </location>
</feature>
<dbReference type="HOGENOM" id="CLU_005723_0_0_1"/>
<dbReference type="VEuPathDB" id="FungiDB:PV09_02089"/>
<gene>
    <name evidence="3" type="ORF">PV09_02089</name>
</gene>
<name>A0A0D1Z2P4_9PEZI</name>
<dbReference type="STRING" id="253628.A0A0D1Z2P4"/>
<feature type="compositionally biased region" description="Polar residues" evidence="1">
    <location>
        <begin position="511"/>
        <end position="523"/>
    </location>
</feature>
<dbReference type="Proteomes" id="UP000053259">
    <property type="component" value="Unassembled WGS sequence"/>
</dbReference>
<dbReference type="OrthoDB" id="1717591at2759"/>
<dbReference type="Gene3D" id="1.10.287.110">
    <property type="entry name" value="DnaJ domain"/>
    <property type="match status" value="1"/>
</dbReference>
<feature type="compositionally biased region" description="Polar residues" evidence="1">
    <location>
        <begin position="537"/>
        <end position="552"/>
    </location>
</feature>
<dbReference type="GO" id="GO:0031982">
    <property type="term" value="C:vesicle"/>
    <property type="evidence" value="ECO:0007669"/>
    <property type="project" value="TreeGrafter"/>
</dbReference>
<dbReference type="GO" id="GO:0005737">
    <property type="term" value="C:cytoplasm"/>
    <property type="evidence" value="ECO:0007669"/>
    <property type="project" value="TreeGrafter"/>
</dbReference>
<sequence>MDDLSGLDWSSSNDNSYKPAAQAAKPPFAYPSIQPTPSPSISGRSTPLTFNNSQQNTGIQGKVLRPGSSRPTTTVNDSFANLLKPSASKAQNTLSLQERQRQLQEEKARQEEERRKNLEAQYGSQSAFWDELGGERRATTASPPTNARLSHTINKPFEGIPLASQTSNRKDDEEDLLAAFNSSAPVDASSHFPPPQTMNSGWGTPGDSKSRSPPPLQSSNNSGFDFVDDDDPFGLNEVKQKSNTSAPPPPTTNDDDDILGMLGKPVSELPKPKTEPAPETKSLSPSPPAQDSDMSSHPQAKAVSELVDMGFPAGKAANALAQTDTGTNVQAAVSILLNQAHEEARLKARGRQETSDRPGGEGERSRRPQREGRIDSSMPSWTREEPERERSGSRPGLGNGSSGDKDFAKQAQAIGTSLFKSANSLWKQGQRQVQKAMAEFQQDADPSQPRWMREAHLQEAATQRRSTPEQRPTNGKAPIEQSLTNEAMLLESRGPPPKPPRSAPRSAEISRASTPASASSGQWNDIPDDMLSAPRSRGTSRQPTPNRSAQRLTRQDVEEYAGQVVVSSRRRRPTPQPATATPPPSNASPAPLASPPTQSPNPFNTSKPATPATSKPPTPLPSRPKAPPRTIPPVSSLALQNSSKQRASGGEAFKRGDYAAAHEHYTSALQGIPHTHPIAIVIFCNRALTSIKNGDPRGAVSDADSALNTIGVSRGEGEKIALGGDEGEKDMKEFYGKALTRKAEALEHMEKWSEAAKVWREAVSAGIGGAVSIQGRNRCEKAAGGASANSARSTPTPQSATRKPPPARKPASTLSALQGSEEVSSEAVQRMRAANAAAEQADDEKFALTDKVDAMLLAWKGTKADNLRALLGSLDKVLWPEAGWNKVGMQDLVMPNRVKIVYMKAIAKVHPDKIPTTATTEQKMISAAVFATLNEAWDKFKKDNGL</sequence>
<dbReference type="GO" id="GO:0030276">
    <property type="term" value="F:clathrin binding"/>
    <property type="evidence" value="ECO:0007669"/>
    <property type="project" value="TreeGrafter"/>
</dbReference>
<dbReference type="InterPro" id="IPR036869">
    <property type="entry name" value="J_dom_sf"/>
</dbReference>
<feature type="compositionally biased region" description="Basic and acidic residues" evidence="1">
    <location>
        <begin position="344"/>
        <end position="374"/>
    </location>
</feature>
<dbReference type="SUPFAM" id="SSF48452">
    <property type="entry name" value="TPR-like"/>
    <property type="match status" value="1"/>
</dbReference>
<dbReference type="RefSeq" id="XP_016217101.1">
    <property type="nucleotide sequence ID" value="XM_016355085.1"/>
</dbReference>
<feature type="region of interest" description="Disordered" evidence="1">
    <location>
        <begin position="344"/>
        <end position="409"/>
    </location>
</feature>
<dbReference type="FunFam" id="1.25.40.10:FF:000354">
    <property type="entry name" value="UBA domain-containing protein 7"/>
    <property type="match status" value="1"/>
</dbReference>
<evidence type="ECO:0000259" key="2">
    <source>
        <dbReference type="PROSITE" id="PS50030"/>
    </source>
</evidence>
<protein>
    <recommendedName>
        <fullName evidence="2">UBA domain-containing protein</fullName>
    </recommendedName>
</protein>
<dbReference type="InterPro" id="IPR011990">
    <property type="entry name" value="TPR-like_helical_dom_sf"/>
</dbReference>
<feature type="region of interest" description="Disordered" evidence="1">
    <location>
        <begin position="1"/>
        <end position="307"/>
    </location>
</feature>
<evidence type="ECO:0000256" key="1">
    <source>
        <dbReference type="SAM" id="MobiDB-lite"/>
    </source>
</evidence>
<feature type="compositionally biased region" description="Pro residues" evidence="1">
    <location>
        <begin position="574"/>
        <end position="599"/>
    </location>
</feature>
<dbReference type="InParanoid" id="A0A0D1Z2P4"/>
<dbReference type="GO" id="GO:0072583">
    <property type="term" value="P:clathrin-dependent endocytosis"/>
    <property type="evidence" value="ECO:0007669"/>
    <property type="project" value="TreeGrafter"/>
</dbReference>